<accession>A0A515EK01</accession>
<evidence type="ECO:0000256" key="1">
    <source>
        <dbReference type="SAM" id="MobiDB-lite"/>
    </source>
</evidence>
<feature type="region of interest" description="Disordered" evidence="1">
    <location>
        <begin position="144"/>
        <end position="167"/>
    </location>
</feature>
<feature type="signal peptide" evidence="2">
    <location>
        <begin position="1"/>
        <end position="22"/>
    </location>
</feature>
<organism evidence="3 4">
    <name type="scientific">Rhodoferax aquaticus</name>
    <dbReference type="NCBI Taxonomy" id="2527691"/>
    <lineage>
        <taxon>Bacteria</taxon>
        <taxon>Pseudomonadati</taxon>
        <taxon>Pseudomonadota</taxon>
        <taxon>Betaproteobacteria</taxon>
        <taxon>Burkholderiales</taxon>
        <taxon>Comamonadaceae</taxon>
        <taxon>Rhodoferax</taxon>
    </lineage>
</organism>
<dbReference type="Proteomes" id="UP000317365">
    <property type="component" value="Chromosome"/>
</dbReference>
<dbReference type="Gene3D" id="2.60.40.1890">
    <property type="entry name" value="PCu(A)C copper chaperone"/>
    <property type="match status" value="1"/>
</dbReference>
<dbReference type="SUPFAM" id="SSF110087">
    <property type="entry name" value="DR1885-like metal-binding protein"/>
    <property type="match status" value="1"/>
</dbReference>
<gene>
    <name evidence="3" type="ORF">EXZ61_01820</name>
</gene>
<dbReference type="EMBL" id="CP036282">
    <property type="protein sequence ID" value="QDL53005.1"/>
    <property type="molecule type" value="Genomic_DNA"/>
</dbReference>
<keyword evidence="2" id="KW-0732">Signal</keyword>
<evidence type="ECO:0000313" key="4">
    <source>
        <dbReference type="Proteomes" id="UP000317365"/>
    </source>
</evidence>
<dbReference type="PANTHER" id="PTHR36302:SF1">
    <property type="entry name" value="COPPER CHAPERONE PCU(A)C"/>
    <property type="match status" value="1"/>
</dbReference>
<keyword evidence="4" id="KW-1185">Reference proteome</keyword>
<dbReference type="Pfam" id="PF04314">
    <property type="entry name" value="PCuAC"/>
    <property type="match status" value="1"/>
</dbReference>
<feature type="chain" id="PRO_5021973004" evidence="2">
    <location>
        <begin position="23"/>
        <end position="167"/>
    </location>
</feature>
<dbReference type="KEGG" id="rhg:EXZ61_01820"/>
<dbReference type="RefSeq" id="WP_142808460.1">
    <property type="nucleotide sequence ID" value="NZ_CP036282.1"/>
</dbReference>
<protein>
    <submittedName>
        <fullName evidence="3">Copper chaperone PCu(A)C</fullName>
    </submittedName>
</protein>
<dbReference type="InterPro" id="IPR007410">
    <property type="entry name" value="LpqE-like"/>
</dbReference>
<dbReference type="InterPro" id="IPR036182">
    <property type="entry name" value="PCuAC_sf"/>
</dbReference>
<dbReference type="PANTHER" id="PTHR36302">
    <property type="entry name" value="BLR7088 PROTEIN"/>
    <property type="match status" value="1"/>
</dbReference>
<name>A0A515EK01_9BURK</name>
<dbReference type="AlphaFoldDB" id="A0A515EK01"/>
<proteinExistence type="predicted"/>
<reference evidence="4" key="1">
    <citation type="submission" date="2019-02" db="EMBL/GenBank/DDBJ databases">
        <title>Complete genome sequence of Rhodoferax sp. Gr-4.</title>
        <authorList>
            <person name="Jin L."/>
        </authorList>
    </citation>
    <scope>NUCLEOTIDE SEQUENCE [LARGE SCALE GENOMIC DNA]</scope>
    <source>
        <strain evidence="4">Gr-4</strain>
    </source>
</reference>
<evidence type="ECO:0000313" key="3">
    <source>
        <dbReference type="EMBL" id="QDL53005.1"/>
    </source>
</evidence>
<evidence type="ECO:0000256" key="2">
    <source>
        <dbReference type="SAM" id="SignalP"/>
    </source>
</evidence>
<dbReference type="InterPro" id="IPR058248">
    <property type="entry name" value="Lxx211020-like"/>
</dbReference>
<reference evidence="4" key="2">
    <citation type="journal article" date="2020" name="Int. J. Syst. Evol. Microbiol.">
        <title>Genomic insights into a novel species Rhodoferax aquaticus sp. nov., isolated from freshwater.</title>
        <authorList>
            <person name="Li T."/>
            <person name="Zhuo Y."/>
            <person name="Jin C.Z."/>
            <person name="Wu X."/>
            <person name="Ko S.R."/>
            <person name="Jin F.J."/>
            <person name="Ahn C.Y."/>
            <person name="Oh H.M."/>
            <person name="Lee H.G."/>
            <person name="Jin L."/>
        </authorList>
    </citation>
    <scope>NUCLEOTIDE SEQUENCE [LARGE SCALE GENOMIC DNA]</scope>
    <source>
        <strain evidence="4">Gr-4</strain>
    </source>
</reference>
<sequence length="167" mass="17352">MKFSRIGCLALLASSLSAPLWAQSVDIQGAWARATVQGQKASGAFMQLTAKDAGRLVRVSSPVAGVAEVHEMSMDGGVMKMRALDKGLELPAGKAVELKPGGYHIMLMDLKLPLLKDTTIPLTLVFKDAKGGETSKELKVPVSQVAPAGSGSPAAQDAHGAHANHGK</sequence>